<evidence type="ECO:0000313" key="1">
    <source>
        <dbReference type="EMBL" id="GIX66097.1"/>
    </source>
</evidence>
<comment type="caution">
    <text evidence="1">The sequence shown here is derived from an EMBL/GenBank/DDBJ whole genome shotgun (WGS) entry which is preliminary data.</text>
</comment>
<dbReference type="Proteomes" id="UP001497744">
    <property type="component" value="Unassembled WGS sequence"/>
</dbReference>
<proteinExistence type="predicted"/>
<sequence length="742" mass="81351">MDKKDLTDCPSNLKEAIDWIMRVTGKDGRGSDNTRALARAVKGLLGKAVKDVNSLSGRGDGNGPELDKLKEGLQKAVKWVEEDLEPKYAFKFGPIGQLSIALRDFIGYTSYGVLSDSSLAGKITGAGIAPSNMATHRLCDAAIAFTIGVLEGCRNKHKTLGMNGTHTQKIDAALTALHGCYGKGPEGLKKLANNMCGLENFSGSSVGQFVKQLGNAFNDQLKGLQSSGDSVETVAETVGKYFKDVFKKGNGHWGDPKEIESKLKELAADFKSSNKPYDVSTLSHKIKNVGEQLEPTQATVKPILTAGKKAFMDHLKKRNYSATNYNAQSVEWNSDSASFQTCAKIFLGCLPLYYQALTYLYWRCHENGGGWNTMNLGGGPLKDILYSMWYDPSRLHVVKRGQSVVSVLDEKFAYFRTAMSQKRSYPQFLQALQENAKQKLSSAATECPLSALYYCASYYFTCKQSQINAPTKSPSTIREMLYFLAALPFSLSYEGMEKHIGDLLKNDLDVADSAQKSNGNKLSADNIKDYIISSLLLPPSLLGVIQDNSESKDEPLLHDLYSNFAFNFNYPSSGAALFYALADYTYALQFQLGFLYQQCSQLYVNTCGWFMCTFGKDINTTLTTPIVASHICSVGCSNHNSDKFSDHMNGDCEHAGCGTSKPSPLQAFLTDNLPGFCRGHPSDPSSHLATCSGSLCHVPMGFDGHLRPGRVLQGGHISHPHTILRQLHLSPPSTLRKAWLFN</sequence>
<dbReference type="EMBL" id="BPLF01000006">
    <property type="protein sequence ID" value="GIX66097.1"/>
    <property type="molecule type" value="Genomic_DNA"/>
</dbReference>
<dbReference type="AlphaFoldDB" id="A0AAV4M0U4"/>
<protein>
    <submittedName>
        <fullName evidence="1">Uncharacterized protein</fullName>
    </submittedName>
</protein>
<dbReference type="InterPro" id="IPR024751">
    <property type="entry name" value="VESA1"/>
</dbReference>
<evidence type="ECO:0000313" key="2">
    <source>
        <dbReference type="Proteomes" id="UP001497744"/>
    </source>
</evidence>
<name>A0AAV4M0U4_BABCB</name>
<reference evidence="1 2" key="1">
    <citation type="submission" date="2021-06" db="EMBL/GenBank/DDBJ databases">
        <title>Genome sequence of Babesia caballi.</title>
        <authorList>
            <person name="Yamagishi J."/>
            <person name="Kidaka T."/>
            <person name="Ochi A."/>
        </authorList>
    </citation>
    <scope>NUCLEOTIDE SEQUENCE [LARGE SCALE GENOMIC DNA]</scope>
    <source>
        <strain evidence="1">USDA-D6B2</strain>
    </source>
</reference>
<dbReference type="GeneID" id="94197578"/>
<dbReference type="RefSeq" id="XP_067718166.1">
    <property type="nucleotide sequence ID" value="XM_067862065.1"/>
</dbReference>
<organism evidence="1 2">
    <name type="scientific">Babesia caballi</name>
    <dbReference type="NCBI Taxonomy" id="5871"/>
    <lineage>
        <taxon>Eukaryota</taxon>
        <taxon>Sar</taxon>
        <taxon>Alveolata</taxon>
        <taxon>Apicomplexa</taxon>
        <taxon>Aconoidasida</taxon>
        <taxon>Piroplasmida</taxon>
        <taxon>Babesiidae</taxon>
        <taxon>Babesia</taxon>
    </lineage>
</organism>
<gene>
    <name evidence="1" type="ORF">BcabD6B2_55330</name>
</gene>
<keyword evidence="2" id="KW-1185">Reference proteome</keyword>
<dbReference type="Pfam" id="PF12785">
    <property type="entry name" value="VESA1_N"/>
    <property type="match status" value="2"/>
</dbReference>
<accession>A0AAV4M0U4</accession>